<accession>A0A0R3S9E7</accession>
<dbReference type="InterPro" id="IPR032675">
    <property type="entry name" value="LRR_dom_sf"/>
</dbReference>
<dbReference type="SUPFAM" id="SSF52047">
    <property type="entry name" value="RNI-like"/>
    <property type="match status" value="1"/>
</dbReference>
<sequence length="697" mass="79069">MVLSRSIEDVFGLLDYASSDTKNFYRSAQLIHFGYDPFDEDIFLMEVTPALADQFLSNPRFSAEIKSEDGNDNENPAFFCTEASTQRLLETETSDILLLVPGLKVPDDTKESYWLAEKPNISNRIVTAIKSSYIEPMSVRAPSLRNLKQRLLPSNFAGHIEDEDQDISAFDNFVSLDDLRKSVPCSEAELLHAMDRLNIFSWKGQCRKFQLDYLNNVLQSIFDMADELSLNWLHDGFSDPKDIVSRLKDLYPPVVLYQVFQRFFFRKRSSRNNAVYPRKAKICRLIGENLLSITKKFALSDFISVWCASVPHGMQPRLNRYLICSGRAYTEISSMTQQKSITYLPSEDLPDDSVDARLKSLFDRQPHWPQSQLAGYVADLIFDVPIEEPCCIPLSTTSECELTILSDSEGEDEKNAIVDEFEEVEKVALDNPVQVPAVIGSVLNHYCRVTTSADVEICCKVLAQNFAAIESLEYIPDHLGRQISAYISCDLLNNRTIPLNIYIGLFSRAYGGLFLSGFRLRSCPDFTKWIEAFSACNSLSTLNLDSCDLGGKYPEVLPWIARLKGLRFLSLRWNNLTNDNIVSITANWRIKLVGEGCKLAVVDVSRNPFLGETALRKLTSISSLQVIYLSDTGLAISTAALPPGWKERTDRERLVPKFPEPSGWLWEDFGVVRFSLGENFDSEQYEFPLIVFRLRTH</sequence>
<proteinExistence type="inferred from homology"/>
<evidence type="ECO:0000313" key="4">
    <source>
        <dbReference type="EMBL" id="VDL18329.1"/>
    </source>
</evidence>
<evidence type="ECO:0000313" key="6">
    <source>
        <dbReference type="WBParaSite" id="HDID_0000086701-mRNA-1"/>
    </source>
</evidence>
<gene>
    <name evidence="4" type="ORF">HDID_LOCUS868</name>
</gene>
<keyword evidence="3" id="KW-0235">DNA replication</keyword>
<dbReference type="GO" id="GO:0031390">
    <property type="term" value="C:Ctf18 RFC-like complex"/>
    <property type="evidence" value="ECO:0007669"/>
    <property type="project" value="InterPro"/>
</dbReference>
<dbReference type="EMBL" id="UYSG01000131">
    <property type="protein sequence ID" value="VDL18329.1"/>
    <property type="molecule type" value="Genomic_DNA"/>
</dbReference>
<organism evidence="6">
    <name type="scientific">Hymenolepis diminuta</name>
    <name type="common">Rat tapeworm</name>
    <dbReference type="NCBI Taxonomy" id="6216"/>
    <lineage>
        <taxon>Eukaryota</taxon>
        <taxon>Metazoa</taxon>
        <taxon>Spiralia</taxon>
        <taxon>Lophotrochozoa</taxon>
        <taxon>Platyhelminthes</taxon>
        <taxon>Cestoda</taxon>
        <taxon>Eucestoda</taxon>
        <taxon>Cyclophyllidea</taxon>
        <taxon>Hymenolepididae</taxon>
        <taxon>Hymenolepis</taxon>
    </lineage>
</organism>
<name>A0A0R3S9E7_HYMDI</name>
<dbReference type="STRING" id="6216.A0A0R3S9E7"/>
<dbReference type="GO" id="GO:0000775">
    <property type="term" value="C:chromosome, centromeric region"/>
    <property type="evidence" value="ECO:0007669"/>
    <property type="project" value="TreeGrafter"/>
</dbReference>
<comment type="similarity">
    <text evidence="1">Belongs to the DCC1 family.</text>
</comment>
<evidence type="ECO:0000313" key="5">
    <source>
        <dbReference type="Proteomes" id="UP000274504"/>
    </source>
</evidence>
<reference evidence="6" key="1">
    <citation type="submission" date="2017-02" db="UniProtKB">
        <authorList>
            <consortium name="WormBaseParasite"/>
        </authorList>
    </citation>
    <scope>IDENTIFICATION</scope>
</reference>
<dbReference type="Proteomes" id="UP000274504">
    <property type="component" value="Unassembled WGS sequence"/>
</dbReference>
<dbReference type="GO" id="GO:0034088">
    <property type="term" value="P:maintenance of mitotic sister chromatid cohesion"/>
    <property type="evidence" value="ECO:0007669"/>
    <property type="project" value="TreeGrafter"/>
</dbReference>
<dbReference type="PANTHER" id="PTHR13395">
    <property type="entry name" value="SISTER CHROMATID COHESION PROTEIN DCC1-RELATED"/>
    <property type="match status" value="1"/>
</dbReference>
<dbReference type="WBParaSite" id="HDID_0000086701-mRNA-1">
    <property type="protein sequence ID" value="HDID_0000086701-mRNA-1"/>
    <property type="gene ID" value="HDID_0000086701"/>
</dbReference>
<dbReference type="PANTHER" id="PTHR13395:SF6">
    <property type="entry name" value="SISTER CHROMATID COHESION PROTEIN DCC1"/>
    <property type="match status" value="1"/>
</dbReference>
<protein>
    <recommendedName>
        <fullName evidence="2">Sister chromatid cohesion protein DCC1</fullName>
    </recommendedName>
</protein>
<dbReference type="Pfam" id="PF09724">
    <property type="entry name" value="Dcc1"/>
    <property type="match status" value="1"/>
</dbReference>
<reference evidence="4 5" key="2">
    <citation type="submission" date="2018-11" db="EMBL/GenBank/DDBJ databases">
        <authorList>
            <consortium name="Pathogen Informatics"/>
        </authorList>
    </citation>
    <scope>NUCLEOTIDE SEQUENCE [LARGE SCALE GENOMIC DNA]</scope>
</reference>
<dbReference type="InterPro" id="IPR019128">
    <property type="entry name" value="Dcc1"/>
</dbReference>
<dbReference type="GO" id="GO:0006260">
    <property type="term" value="P:DNA replication"/>
    <property type="evidence" value="ECO:0007669"/>
    <property type="project" value="UniProtKB-KW"/>
</dbReference>
<evidence type="ECO:0000256" key="3">
    <source>
        <dbReference type="ARBA" id="ARBA00022705"/>
    </source>
</evidence>
<dbReference type="OrthoDB" id="5199543at2759"/>
<evidence type="ECO:0000256" key="2">
    <source>
        <dbReference type="ARBA" id="ARBA00017682"/>
    </source>
</evidence>
<dbReference type="AlphaFoldDB" id="A0A0R3S9E7"/>
<evidence type="ECO:0000256" key="1">
    <source>
        <dbReference type="ARBA" id="ARBA00007017"/>
    </source>
</evidence>
<dbReference type="Gene3D" id="3.80.10.10">
    <property type="entry name" value="Ribonuclease Inhibitor"/>
    <property type="match status" value="1"/>
</dbReference>
<dbReference type="GO" id="GO:0000785">
    <property type="term" value="C:chromatin"/>
    <property type="evidence" value="ECO:0007669"/>
    <property type="project" value="TreeGrafter"/>
</dbReference>